<name>A0A4R2RSK0_9BACL</name>
<gene>
    <name evidence="3" type="ORF">EDD57_12623</name>
</gene>
<accession>A0A4R2RSK0</accession>
<evidence type="ECO:0000313" key="4">
    <source>
        <dbReference type="Proteomes" id="UP000294746"/>
    </source>
</evidence>
<dbReference type="RefSeq" id="WP_131849137.1">
    <property type="nucleotide sequence ID" value="NZ_SLXV01000026.1"/>
</dbReference>
<comment type="caution">
    <text evidence="3">The sequence shown here is derived from an EMBL/GenBank/DDBJ whole genome shotgun (WGS) entry which is preliminary data.</text>
</comment>
<dbReference type="SUPFAM" id="SSF51064">
    <property type="entry name" value="Head domain of nucleotide exchange factor GrpE"/>
    <property type="match status" value="1"/>
</dbReference>
<dbReference type="EMBL" id="SLXV01000026">
    <property type="protein sequence ID" value="TCP66234.1"/>
    <property type="molecule type" value="Genomic_DNA"/>
</dbReference>
<dbReference type="GO" id="GO:0006457">
    <property type="term" value="P:protein folding"/>
    <property type="evidence" value="ECO:0007669"/>
    <property type="project" value="InterPro"/>
</dbReference>
<keyword evidence="3" id="KW-0346">Stress response</keyword>
<feature type="region of interest" description="Disordered" evidence="2">
    <location>
        <begin position="1"/>
        <end position="39"/>
    </location>
</feature>
<dbReference type="PROSITE" id="PS01071">
    <property type="entry name" value="GRPE"/>
    <property type="match status" value="1"/>
</dbReference>
<evidence type="ECO:0000313" key="3">
    <source>
        <dbReference type="EMBL" id="TCP66234.1"/>
    </source>
</evidence>
<dbReference type="Pfam" id="PF01025">
    <property type="entry name" value="GrpE"/>
    <property type="match status" value="1"/>
</dbReference>
<protein>
    <submittedName>
        <fullName evidence="3">Molecular chaperone GrpE (Heat shock protein)</fullName>
    </submittedName>
</protein>
<dbReference type="InterPro" id="IPR009012">
    <property type="entry name" value="GrpE_head"/>
</dbReference>
<sequence length="209" mass="24480">MGPKKENRRLFGQGSQLPQQPKRMNLPQMRERTGDVEGKPVDRQQQQVLSFLSSLQSNFTSLVRLVEKRLTYDKTKEQAFERLYQEMDSMKQDQELTNLRPLYIDLILLHDRMEMIYKDGAENGSLSPEVAELLKSLNGELMEILYRRGVEPIFLESITFDPRYQEVVQVVPTEIQEEDNEIAAVVRNGFRYKEVILRPAKVIIKKHRV</sequence>
<evidence type="ECO:0000256" key="2">
    <source>
        <dbReference type="SAM" id="MobiDB-lite"/>
    </source>
</evidence>
<dbReference type="GO" id="GO:0051087">
    <property type="term" value="F:protein-folding chaperone binding"/>
    <property type="evidence" value="ECO:0007669"/>
    <property type="project" value="InterPro"/>
</dbReference>
<dbReference type="GO" id="GO:0000774">
    <property type="term" value="F:adenyl-nucleotide exchange factor activity"/>
    <property type="evidence" value="ECO:0007669"/>
    <property type="project" value="InterPro"/>
</dbReference>
<reference evidence="3 4" key="1">
    <citation type="submission" date="2019-03" db="EMBL/GenBank/DDBJ databases">
        <title>Genomic Encyclopedia of Type Strains, Phase IV (KMG-IV): sequencing the most valuable type-strain genomes for metagenomic binning, comparative biology and taxonomic classification.</title>
        <authorList>
            <person name="Goeker M."/>
        </authorList>
    </citation>
    <scope>NUCLEOTIDE SEQUENCE [LARGE SCALE GENOMIC DNA]</scope>
    <source>
        <strain evidence="3 4">DSM 46831</strain>
    </source>
</reference>
<dbReference type="Proteomes" id="UP000294746">
    <property type="component" value="Unassembled WGS sequence"/>
</dbReference>
<keyword evidence="4" id="KW-1185">Reference proteome</keyword>
<dbReference type="GO" id="GO:0042803">
    <property type="term" value="F:protein homodimerization activity"/>
    <property type="evidence" value="ECO:0007669"/>
    <property type="project" value="InterPro"/>
</dbReference>
<organism evidence="3 4">
    <name type="scientific">Baia soyae</name>
    <dbReference type="NCBI Taxonomy" id="1544746"/>
    <lineage>
        <taxon>Bacteria</taxon>
        <taxon>Bacillati</taxon>
        <taxon>Bacillota</taxon>
        <taxon>Bacilli</taxon>
        <taxon>Bacillales</taxon>
        <taxon>Thermoactinomycetaceae</taxon>
        <taxon>Baia</taxon>
    </lineage>
</organism>
<evidence type="ECO:0000256" key="1">
    <source>
        <dbReference type="ARBA" id="ARBA00023186"/>
    </source>
</evidence>
<dbReference type="InterPro" id="IPR000740">
    <property type="entry name" value="GrpE"/>
</dbReference>
<dbReference type="OrthoDB" id="163814at2"/>
<dbReference type="Gene3D" id="2.30.22.10">
    <property type="entry name" value="Head domain of nucleotide exchange factor GrpE"/>
    <property type="match status" value="1"/>
</dbReference>
<dbReference type="AlphaFoldDB" id="A0A4R2RSK0"/>
<feature type="compositionally biased region" description="Basic and acidic residues" evidence="2">
    <location>
        <begin position="29"/>
        <end position="39"/>
    </location>
</feature>
<keyword evidence="1" id="KW-0143">Chaperone</keyword>
<proteinExistence type="predicted"/>